<gene>
    <name evidence="6" type="ORF">ACHAXA_003794</name>
</gene>
<evidence type="ECO:0000313" key="6">
    <source>
        <dbReference type="EMBL" id="KAL3808715.1"/>
    </source>
</evidence>
<feature type="region of interest" description="Disordered" evidence="2">
    <location>
        <begin position="115"/>
        <end position="173"/>
    </location>
</feature>
<dbReference type="InterPro" id="IPR001202">
    <property type="entry name" value="WW_dom"/>
</dbReference>
<evidence type="ECO:0000259" key="4">
    <source>
        <dbReference type="PROSITE" id="PS50020"/>
    </source>
</evidence>
<dbReference type="Gene3D" id="2.20.70.10">
    <property type="match status" value="1"/>
</dbReference>
<keyword evidence="1" id="KW-0378">Hydrolase</keyword>
<protein>
    <recommendedName>
        <fullName evidence="1">Protein phosphatase</fullName>
        <ecNumber evidence="1">3.1.3.16</ecNumber>
    </recommendedName>
</protein>
<comment type="similarity">
    <text evidence="1">Belongs to the PP2C family.</text>
</comment>
<feature type="chain" id="PRO_5044826031" description="Protein phosphatase" evidence="3">
    <location>
        <begin position="20"/>
        <end position="638"/>
    </location>
</feature>
<feature type="region of interest" description="Disordered" evidence="2">
    <location>
        <begin position="256"/>
        <end position="280"/>
    </location>
</feature>
<keyword evidence="1" id="KW-0464">Manganese</keyword>
<evidence type="ECO:0000259" key="5">
    <source>
        <dbReference type="PROSITE" id="PS51746"/>
    </source>
</evidence>
<dbReference type="SUPFAM" id="SSF81606">
    <property type="entry name" value="PP2C-like"/>
    <property type="match status" value="1"/>
</dbReference>
<evidence type="ECO:0000256" key="1">
    <source>
        <dbReference type="RuleBase" id="RU366020"/>
    </source>
</evidence>
<dbReference type="SMART" id="SM00332">
    <property type="entry name" value="PP2Cc"/>
    <property type="match status" value="1"/>
</dbReference>
<feature type="compositionally biased region" description="Low complexity" evidence="2">
    <location>
        <begin position="256"/>
        <end position="266"/>
    </location>
</feature>
<comment type="cofactor">
    <cofactor evidence="1">
        <name>Mn(2+)</name>
        <dbReference type="ChEBI" id="CHEBI:29035"/>
    </cofactor>
</comment>
<sequence>MRSLLSLAALGGCGIVALSLAPPPPTTTMTTSSRRCPSAVVVGAHTRTATTTTTRLLSIPEPIATEGDWSAYLDSESTGYVYYFNGVTGESVWDPPTPTFPVVTMTSAAMSTATIVADSSEDAREDLRTERQKRRERKRAEKSAASGSGGGRRGLFGLFGGGRGETTTTTTKTQQLSDLRGIANNDEFLSDLDAVIAEAEEAIAIASRVEGAPPKNKGGFFSSFGFVSGNEAMEEVESLVSDAERTLGGMFSGLSLGSSRPSSLGGDEMMREEEPPPATEEENVWVEGLKNLFKNTFDAFIPPPLTTSTTLEKTKKKEVKMVAAIETPEKERKVKVSESDFLDVIWGAETSARPTLNIKEMMKAFQVSSTYEERPTVDKMTTEFRTLSLESALEVRAHPEKVSWGGEDAGFYIDRTFGIFDGVSGAAKEKGKKLYSRCLADSMKKSVVGAGKGGGGLSLRQITDYLLDAKKLADEEATGASTAVVASIGEDNVLRALNLGDSVCLVLRDGAVAARTREIIHYFDCPYQLGDDSPDRPSDGTTLQAEIFGGDVIVAGSDGVFDNLSDADICEIVTSFGPRGKSSAIAKRIVDRSRTVSLDPNSITPYSTVARGKSGYPAYKNGRGGKVDDISCLVVKAS</sequence>
<comment type="catalytic activity">
    <reaction evidence="1">
        <text>O-phospho-L-threonyl-[protein] + H2O = L-threonyl-[protein] + phosphate</text>
        <dbReference type="Rhea" id="RHEA:47004"/>
        <dbReference type="Rhea" id="RHEA-COMP:11060"/>
        <dbReference type="Rhea" id="RHEA-COMP:11605"/>
        <dbReference type="ChEBI" id="CHEBI:15377"/>
        <dbReference type="ChEBI" id="CHEBI:30013"/>
        <dbReference type="ChEBI" id="CHEBI:43474"/>
        <dbReference type="ChEBI" id="CHEBI:61977"/>
        <dbReference type="EC" id="3.1.3.16"/>
    </reaction>
</comment>
<dbReference type="SMART" id="SM00456">
    <property type="entry name" value="WW"/>
    <property type="match status" value="1"/>
</dbReference>
<dbReference type="Proteomes" id="UP001530377">
    <property type="component" value="Unassembled WGS sequence"/>
</dbReference>
<dbReference type="GO" id="GO:0004722">
    <property type="term" value="F:protein serine/threonine phosphatase activity"/>
    <property type="evidence" value="ECO:0007669"/>
    <property type="project" value="UniProtKB-EC"/>
</dbReference>
<accession>A0ABD3R6Y9</accession>
<dbReference type="PROSITE" id="PS51746">
    <property type="entry name" value="PPM_2"/>
    <property type="match status" value="1"/>
</dbReference>
<dbReference type="GO" id="GO:0046872">
    <property type="term" value="F:metal ion binding"/>
    <property type="evidence" value="ECO:0007669"/>
    <property type="project" value="UniProtKB-UniRule"/>
</dbReference>
<dbReference type="Pfam" id="PF00397">
    <property type="entry name" value="WW"/>
    <property type="match status" value="1"/>
</dbReference>
<evidence type="ECO:0000313" key="7">
    <source>
        <dbReference type="Proteomes" id="UP001530377"/>
    </source>
</evidence>
<keyword evidence="3" id="KW-0732">Signal</keyword>
<dbReference type="PANTHER" id="PTHR12320:SF1">
    <property type="entry name" value="PROTEIN PHOSPHATASE PTC7 HOMOLOG"/>
    <property type="match status" value="1"/>
</dbReference>
<comment type="catalytic activity">
    <reaction evidence="1">
        <text>O-phospho-L-seryl-[protein] + H2O = L-seryl-[protein] + phosphate</text>
        <dbReference type="Rhea" id="RHEA:20629"/>
        <dbReference type="Rhea" id="RHEA-COMP:9863"/>
        <dbReference type="Rhea" id="RHEA-COMP:11604"/>
        <dbReference type="ChEBI" id="CHEBI:15377"/>
        <dbReference type="ChEBI" id="CHEBI:29999"/>
        <dbReference type="ChEBI" id="CHEBI:43474"/>
        <dbReference type="ChEBI" id="CHEBI:83421"/>
        <dbReference type="EC" id="3.1.3.16"/>
    </reaction>
</comment>
<name>A0ABD3R6Y9_9STRA</name>
<keyword evidence="1" id="KW-0479">Metal-binding</keyword>
<feature type="domain" description="WW" evidence="4">
    <location>
        <begin position="63"/>
        <end position="98"/>
    </location>
</feature>
<reference evidence="6 7" key="1">
    <citation type="submission" date="2024-10" db="EMBL/GenBank/DDBJ databases">
        <title>Updated reference genomes for cyclostephanoid diatoms.</title>
        <authorList>
            <person name="Roberts W.R."/>
            <person name="Alverson A.J."/>
        </authorList>
    </citation>
    <scope>NUCLEOTIDE SEQUENCE [LARGE SCALE GENOMIC DNA]</scope>
    <source>
        <strain evidence="6 7">AJA228-03</strain>
    </source>
</reference>
<comment type="cofactor">
    <cofactor evidence="1">
        <name>Mg(2+)</name>
        <dbReference type="ChEBI" id="CHEBI:18420"/>
    </cofactor>
</comment>
<organism evidence="6 7">
    <name type="scientific">Cyclostephanos tholiformis</name>
    <dbReference type="NCBI Taxonomy" id="382380"/>
    <lineage>
        <taxon>Eukaryota</taxon>
        <taxon>Sar</taxon>
        <taxon>Stramenopiles</taxon>
        <taxon>Ochrophyta</taxon>
        <taxon>Bacillariophyta</taxon>
        <taxon>Coscinodiscophyceae</taxon>
        <taxon>Thalassiosirophycidae</taxon>
        <taxon>Stephanodiscales</taxon>
        <taxon>Stephanodiscaceae</taxon>
        <taxon>Cyclostephanos</taxon>
    </lineage>
</organism>
<dbReference type="InterPro" id="IPR036020">
    <property type="entry name" value="WW_dom_sf"/>
</dbReference>
<dbReference type="InterPro" id="IPR039123">
    <property type="entry name" value="PPTC7"/>
</dbReference>
<feature type="compositionally biased region" description="Basic and acidic residues" evidence="2">
    <location>
        <begin position="121"/>
        <end position="130"/>
    </location>
</feature>
<dbReference type="EC" id="3.1.3.16" evidence="1"/>
<dbReference type="CDD" id="cd00201">
    <property type="entry name" value="WW"/>
    <property type="match status" value="1"/>
</dbReference>
<feature type="signal peptide" evidence="3">
    <location>
        <begin position="1"/>
        <end position="19"/>
    </location>
</feature>
<dbReference type="Gene3D" id="3.60.40.10">
    <property type="entry name" value="PPM-type phosphatase domain"/>
    <property type="match status" value="1"/>
</dbReference>
<keyword evidence="7" id="KW-1185">Reference proteome</keyword>
<dbReference type="PROSITE" id="PS50020">
    <property type="entry name" value="WW_DOMAIN_2"/>
    <property type="match status" value="1"/>
</dbReference>
<evidence type="ECO:0000256" key="3">
    <source>
        <dbReference type="SAM" id="SignalP"/>
    </source>
</evidence>
<keyword evidence="1" id="KW-0904">Protein phosphatase</keyword>
<feature type="domain" description="PPM-type phosphatase" evidence="5">
    <location>
        <begin position="386"/>
        <end position="637"/>
    </location>
</feature>
<proteinExistence type="inferred from homology"/>
<dbReference type="AlphaFoldDB" id="A0ABD3R6Y9"/>
<keyword evidence="1" id="KW-0460">Magnesium</keyword>
<dbReference type="EMBL" id="JALLPB020000476">
    <property type="protein sequence ID" value="KAL3808715.1"/>
    <property type="molecule type" value="Genomic_DNA"/>
</dbReference>
<dbReference type="PANTHER" id="PTHR12320">
    <property type="entry name" value="PROTEIN PHOSPHATASE 2C"/>
    <property type="match status" value="1"/>
</dbReference>
<feature type="compositionally biased region" description="Gly residues" evidence="2">
    <location>
        <begin position="147"/>
        <end position="164"/>
    </location>
</feature>
<dbReference type="InterPro" id="IPR036457">
    <property type="entry name" value="PPM-type-like_dom_sf"/>
</dbReference>
<comment type="caution">
    <text evidence="6">The sequence shown here is derived from an EMBL/GenBank/DDBJ whole genome shotgun (WGS) entry which is preliminary data.</text>
</comment>
<dbReference type="InterPro" id="IPR001932">
    <property type="entry name" value="PPM-type_phosphatase-like_dom"/>
</dbReference>
<evidence type="ECO:0000256" key="2">
    <source>
        <dbReference type="SAM" id="MobiDB-lite"/>
    </source>
</evidence>
<dbReference type="SUPFAM" id="SSF51045">
    <property type="entry name" value="WW domain"/>
    <property type="match status" value="1"/>
</dbReference>